<dbReference type="InterPro" id="IPR006059">
    <property type="entry name" value="SBP"/>
</dbReference>
<dbReference type="AlphaFoldDB" id="X0PLG5"/>
<feature type="chain" id="PRO_5039668511" description="ABC transporter substrate-binding protein" evidence="1">
    <location>
        <begin position="24"/>
        <end position="415"/>
    </location>
</feature>
<dbReference type="PANTHER" id="PTHR42779:SF1">
    <property type="entry name" value="PROTEIN YNJB"/>
    <property type="match status" value="1"/>
</dbReference>
<dbReference type="RefSeq" id="WP_035450583.1">
    <property type="nucleotide sequence ID" value="NZ_AZGA01000088.1"/>
</dbReference>
<dbReference type="Proteomes" id="UP000051236">
    <property type="component" value="Unassembled WGS sequence"/>
</dbReference>
<evidence type="ECO:0008006" key="4">
    <source>
        <dbReference type="Google" id="ProtNLM"/>
    </source>
</evidence>
<proteinExistence type="predicted"/>
<comment type="caution">
    <text evidence="2">The sequence shown here is derived from an EMBL/GenBank/DDBJ whole genome shotgun (WGS) entry which is preliminary data.</text>
</comment>
<feature type="signal peptide" evidence="1">
    <location>
        <begin position="1"/>
        <end position="23"/>
    </location>
</feature>
<gene>
    <name evidence="2" type="ORF">FC83_GL001790</name>
</gene>
<dbReference type="OrthoDB" id="3239593at2"/>
<dbReference type="PANTHER" id="PTHR42779">
    <property type="entry name" value="PROTEIN YNJB"/>
    <property type="match status" value="1"/>
</dbReference>
<keyword evidence="1" id="KW-0732">Signal</keyword>
<evidence type="ECO:0000256" key="1">
    <source>
        <dbReference type="SAM" id="SignalP"/>
    </source>
</evidence>
<dbReference type="PIRSF" id="PIRSF029172">
    <property type="entry name" value="UCP029172_ABC_sbc_YnjB"/>
    <property type="match status" value="1"/>
</dbReference>
<dbReference type="EMBL" id="AZGA01000088">
    <property type="protein sequence ID" value="KRM30654.1"/>
    <property type="molecule type" value="Genomic_DNA"/>
</dbReference>
<dbReference type="SUPFAM" id="SSF53850">
    <property type="entry name" value="Periplasmic binding protein-like II"/>
    <property type="match status" value="1"/>
</dbReference>
<evidence type="ECO:0000313" key="3">
    <source>
        <dbReference type="Proteomes" id="UP000051236"/>
    </source>
</evidence>
<organism evidence="2 3">
    <name type="scientific">Agrilactobacillus composti DSM 18527 = JCM 14202</name>
    <dbReference type="NCBI Taxonomy" id="1423734"/>
    <lineage>
        <taxon>Bacteria</taxon>
        <taxon>Bacillati</taxon>
        <taxon>Bacillota</taxon>
        <taxon>Bacilli</taxon>
        <taxon>Lactobacillales</taxon>
        <taxon>Lactobacillaceae</taxon>
        <taxon>Agrilactobacillus</taxon>
    </lineage>
</organism>
<keyword evidence="3" id="KW-1185">Reference proteome</keyword>
<dbReference type="InterPro" id="IPR027020">
    <property type="entry name" value="YnjB"/>
</dbReference>
<dbReference type="Gene3D" id="3.40.190.10">
    <property type="entry name" value="Periplasmic binding protein-like II"/>
    <property type="match status" value="2"/>
</dbReference>
<sequence>MKKKWYWRLAALMVLLLLLPACKANQSSKSDAGSGKVTTLSAAIKSSKGKTVTFYGFGGDEKANLWVDQVVTPAMKKKYDITVKRVPMDIDDILNKLTTEKEAGNNKGDIDVVWINGENFYTAKQANLLYGPIANKVPSFNQLMAVNGHSSKYDFGVKINGYEVPYGNAQLVFGGDKTKFPEGFPTSSAKLLAYAKANPGKITYTAPPEFTGSAFVRNIICDVVGYDKVNQAPATKAGLYKAIKPGLDYLNALKPYLWQQGKTYPKTTAELDQMFAAGQINMTYSYSPMHVAEKRHDKEFNDNTESFLFDKGTIANQNYLAMAKSSNAKDAALVLINEMTSESAQLKKAEAKYGYSIPPFDAQKLSPKAKQQLTDIYNNQGVPSLAELQQKQIPEVQAKKIPIIESLWKEYVLND</sequence>
<dbReference type="STRING" id="1423734.FC83_GL001790"/>
<accession>X0PLG5</accession>
<dbReference type="Pfam" id="PF13416">
    <property type="entry name" value="SBP_bac_8"/>
    <property type="match status" value="1"/>
</dbReference>
<protein>
    <recommendedName>
        <fullName evidence="4">ABC transporter substrate-binding protein</fullName>
    </recommendedName>
</protein>
<dbReference type="PATRIC" id="fig|1423734.3.peg.1809"/>
<name>X0PLG5_9LACO</name>
<dbReference type="NCBIfam" id="NF008633">
    <property type="entry name" value="PRK11622.1"/>
    <property type="match status" value="1"/>
</dbReference>
<evidence type="ECO:0000313" key="2">
    <source>
        <dbReference type="EMBL" id="KRM30654.1"/>
    </source>
</evidence>
<dbReference type="eggNOG" id="COG4134">
    <property type="taxonomic scope" value="Bacteria"/>
</dbReference>
<reference evidence="2 3" key="1">
    <citation type="journal article" date="2015" name="Genome Announc.">
        <title>Expanding the biotechnology potential of lactobacilli through comparative genomics of 213 strains and associated genera.</title>
        <authorList>
            <person name="Sun Z."/>
            <person name="Harris H.M."/>
            <person name="McCann A."/>
            <person name="Guo C."/>
            <person name="Argimon S."/>
            <person name="Zhang W."/>
            <person name="Yang X."/>
            <person name="Jeffery I.B."/>
            <person name="Cooney J.C."/>
            <person name="Kagawa T.F."/>
            <person name="Liu W."/>
            <person name="Song Y."/>
            <person name="Salvetti E."/>
            <person name="Wrobel A."/>
            <person name="Rasinkangas P."/>
            <person name="Parkhill J."/>
            <person name="Rea M.C."/>
            <person name="O'Sullivan O."/>
            <person name="Ritari J."/>
            <person name="Douillard F.P."/>
            <person name="Paul Ross R."/>
            <person name="Yang R."/>
            <person name="Briner A.E."/>
            <person name="Felis G.E."/>
            <person name="de Vos W.M."/>
            <person name="Barrangou R."/>
            <person name="Klaenhammer T.R."/>
            <person name="Caufield P.W."/>
            <person name="Cui Y."/>
            <person name="Zhang H."/>
            <person name="O'Toole P.W."/>
        </authorList>
    </citation>
    <scope>NUCLEOTIDE SEQUENCE [LARGE SCALE GENOMIC DNA]</scope>
    <source>
        <strain evidence="2 3">DSM 18527</strain>
    </source>
</reference>